<evidence type="ECO:0000313" key="2">
    <source>
        <dbReference type="EMBL" id="CBF71644.1"/>
    </source>
</evidence>
<dbReference type="KEGG" id="ani:ANIA_06877"/>
<dbReference type="HOGENOM" id="CLU_969863_0_0_1"/>
<sequence>MYRERIFIGPNTLWDGFEHKQTWEHPICVPALCSRGLRWHDPPWRARDCKDATFSCKKSQEGKVCVQGVRTLSRPEDKVALEPYYNDDEYTNPCSVMAIYHAEHVSISSMSATDVISDQARKLWNCPELCSQALRSVGVEDKLLQRVNQLESQLQRLLAINNQSGSLKPPSRPGFVCGAETSSILSSHNQPTTPPDDTAHFVGEISMVHTLNQVENHFQRVSTTNHSSSSVQSIQPTQSPHLRIKDGPTRLMQSEYLKCVLKAHSVIPDRAHWNGYLQAYVDDVHVL</sequence>
<reference evidence="3" key="2">
    <citation type="journal article" date="2009" name="Fungal Genet. Biol.">
        <title>The 2008 update of the Aspergillus nidulans genome annotation: a community effort.</title>
        <authorList>
            <person name="Wortman J.R."/>
            <person name="Gilsenan J.M."/>
            <person name="Joardar V."/>
            <person name="Deegan J."/>
            <person name="Clutterbuck J."/>
            <person name="Andersen M.R."/>
            <person name="Archer D."/>
            <person name="Bencina M."/>
            <person name="Braus G."/>
            <person name="Coutinho P."/>
            <person name="von Dohren H."/>
            <person name="Doonan J."/>
            <person name="Driessen A.J."/>
            <person name="Durek P."/>
            <person name="Espeso E."/>
            <person name="Fekete E."/>
            <person name="Flipphi M."/>
            <person name="Estrada C.G."/>
            <person name="Geysens S."/>
            <person name="Goldman G."/>
            <person name="de Groot P.W."/>
            <person name="Hansen K."/>
            <person name="Harris S.D."/>
            <person name="Heinekamp T."/>
            <person name="Helmstaedt K."/>
            <person name="Henrissat B."/>
            <person name="Hofmann G."/>
            <person name="Homan T."/>
            <person name="Horio T."/>
            <person name="Horiuchi H."/>
            <person name="James S."/>
            <person name="Jones M."/>
            <person name="Karaffa L."/>
            <person name="Karanyi Z."/>
            <person name="Kato M."/>
            <person name="Keller N."/>
            <person name="Kelly D.E."/>
            <person name="Kiel J.A."/>
            <person name="Kim J.M."/>
            <person name="van der Klei I.J."/>
            <person name="Klis F.M."/>
            <person name="Kovalchuk A."/>
            <person name="Krasevec N."/>
            <person name="Kubicek C.P."/>
            <person name="Liu B."/>
            <person name="Maccabe A."/>
            <person name="Meyer V."/>
            <person name="Mirabito P."/>
            <person name="Miskei M."/>
            <person name="Mos M."/>
            <person name="Mullins J."/>
            <person name="Nelson D.R."/>
            <person name="Nielsen J."/>
            <person name="Oakley B.R."/>
            <person name="Osmani S.A."/>
            <person name="Pakula T."/>
            <person name="Paszewski A."/>
            <person name="Paulsen I."/>
            <person name="Pilsyk S."/>
            <person name="Pocsi I."/>
            <person name="Punt P.J."/>
            <person name="Ram A.F."/>
            <person name="Ren Q."/>
            <person name="Robellet X."/>
            <person name="Robson G."/>
            <person name="Seiboth B."/>
            <person name="van Solingen P."/>
            <person name="Specht T."/>
            <person name="Sun J."/>
            <person name="Taheri-Talesh N."/>
            <person name="Takeshita N."/>
            <person name="Ussery D."/>
            <person name="vanKuyk P.A."/>
            <person name="Visser H."/>
            <person name="van de Vondervoort P.J."/>
            <person name="de Vries R.P."/>
            <person name="Walton J."/>
            <person name="Xiang X."/>
            <person name="Xiong Y."/>
            <person name="Zeng A.P."/>
            <person name="Brandt B.W."/>
            <person name="Cornell M.J."/>
            <person name="van den Hondel C.A."/>
            <person name="Visser J."/>
            <person name="Oliver S.G."/>
            <person name="Turner G."/>
        </authorList>
    </citation>
    <scope>GENOME REANNOTATION</scope>
    <source>
        <strain evidence="3">FGSC A4 / ATCC 38163 / CBS 112.46 / NRRL 194 / M139</strain>
    </source>
</reference>
<dbReference type="AlphaFoldDB" id="Q5AXV3"/>
<accession>Q5AXV3</accession>
<evidence type="ECO:0000313" key="3">
    <source>
        <dbReference type="Proteomes" id="UP000000560"/>
    </source>
</evidence>
<keyword evidence="3" id="KW-1185">Reference proteome</keyword>
<feature type="compositionally biased region" description="Low complexity" evidence="1">
    <location>
        <begin position="223"/>
        <end position="239"/>
    </location>
</feature>
<dbReference type="GeneID" id="2870578"/>
<name>Q5AXV3_EMENI</name>
<evidence type="ECO:0000256" key="1">
    <source>
        <dbReference type="SAM" id="MobiDB-lite"/>
    </source>
</evidence>
<dbReference type="EMBL" id="BN001301">
    <property type="protein sequence ID" value="CBF71644.1"/>
    <property type="molecule type" value="Genomic_DNA"/>
</dbReference>
<protein>
    <submittedName>
        <fullName evidence="2">Uncharacterized protein</fullName>
    </submittedName>
</protein>
<dbReference type="Proteomes" id="UP000000560">
    <property type="component" value="Chromosome I"/>
</dbReference>
<accession>C8V2Q4</accession>
<organism evidence="2 3">
    <name type="scientific">Emericella nidulans (strain FGSC A4 / ATCC 38163 / CBS 112.46 / NRRL 194 / M139)</name>
    <name type="common">Aspergillus nidulans</name>
    <dbReference type="NCBI Taxonomy" id="227321"/>
    <lineage>
        <taxon>Eukaryota</taxon>
        <taxon>Fungi</taxon>
        <taxon>Dikarya</taxon>
        <taxon>Ascomycota</taxon>
        <taxon>Pezizomycotina</taxon>
        <taxon>Eurotiomycetes</taxon>
        <taxon>Eurotiomycetidae</taxon>
        <taxon>Eurotiales</taxon>
        <taxon>Aspergillaceae</taxon>
        <taxon>Aspergillus</taxon>
        <taxon>Aspergillus subgen. Nidulantes</taxon>
    </lineage>
</organism>
<dbReference type="InParanoid" id="Q5AXV3"/>
<proteinExistence type="predicted"/>
<feature type="region of interest" description="Disordered" evidence="1">
    <location>
        <begin position="223"/>
        <end position="245"/>
    </location>
</feature>
<dbReference type="RefSeq" id="XP_664481.1">
    <property type="nucleotide sequence ID" value="XM_659389.1"/>
</dbReference>
<reference evidence="3" key="1">
    <citation type="journal article" date="2005" name="Nature">
        <title>Sequencing of Aspergillus nidulans and comparative analysis with A. fumigatus and A. oryzae.</title>
        <authorList>
            <person name="Galagan J.E."/>
            <person name="Calvo S.E."/>
            <person name="Cuomo C."/>
            <person name="Ma L.J."/>
            <person name="Wortman J.R."/>
            <person name="Batzoglou S."/>
            <person name="Lee S.I."/>
            <person name="Basturkmen M."/>
            <person name="Spevak C.C."/>
            <person name="Clutterbuck J."/>
            <person name="Kapitonov V."/>
            <person name="Jurka J."/>
            <person name="Scazzocchio C."/>
            <person name="Farman M."/>
            <person name="Butler J."/>
            <person name="Purcell S."/>
            <person name="Harris S."/>
            <person name="Braus G.H."/>
            <person name="Draht O."/>
            <person name="Busch S."/>
            <person name="D'Enfert C."/>
            <person name="Bouchier C."/>
            <person name="Goldman G.H."/>
            <person name="Bell-Pedersen D."/>
            <person name="Griffiths-Jones S."/>
            <person name="Doonan J.H."/>
            <person name="Yu J."/>
            <person name="Vienken K."/>
            <person name="Pain A."/>
            <person name="Freitag M."/>
            <person name="Selker E.U."/>
            <person name="Archer D.B."/>
            <person name="Penalva M.A."/>
            <person name="Oakley B.R."/>
            <person name="Momany M."/>
            <person name="Tanaka T."/>
            <person name="Kumagai T."/>
            <person name="Asai K."/>
            <person name="Machida M."/>
            <person name="Nierman W.C."/>
            <person name="Denning D.W."/>
            <person name="Caddick M."/>
            <person name="Hynes M."/>
            <person name="Paoletti M."/>
            <person name="Fischer R."/>
            <person name="Miller B."/>
            <person name="Dyer P."/>
            <person name="Sachs M.S."/>
            <person name="Osmani S.A."/>
            <person name="Birren B.W."/>
        </authorList>
    </citation>
    <scope>NUCLEOTIDE SEQUENCE [LARGE SCALE GENOMIC DNA]</scope>
    <source>
        <strain evidence="3">FGSC A4 / ATCC 38163 / CBS 112.46 / NRRL 194 / M139</strain>
    </source>
</reference>
<gene>
    <name evidence="2" type="ORF">ANIA_06877</name>
</gene>
<dbReference type="VEuPathDB" id="FungiDB:AN6877"/>